<comment type="caution">
    <text evidence="1">The sequence shown here is derived from an EMBL/GenBank/DDBJ whole genome shotgun (WGS) entry which is preliminary data.</text>
</comment>
<dbReference type="AlphaFoldDB" id="A0A7V8FWR4"/>
<evidence type="ECO:0000313" key="2">
    <source>
        <dbReference type="Proteomes" id="UP000462435"/>
    </source>
</evidence>
<reference evidence="2" key="1">
    <citation type="journal article" date="2020" name="MBio">
        <title>Horizontal gene transfer to a defensive symbiont with a reduced genome amongst a multipartite beetle microbiome.</title>
        <authorList>
            <person name="Waterworth S.C."/>
            <person name="Florez L.V."/>
            <person name="Rees E.R."/>
            <person name="Hertweck C."/>
            <person name="Kaltenpoth M."/>
            <person name="Kwan J.C."/>
        </authorList>
    </citation>
    <scope>NUCLEOTIDE SEQUENCE [LARGE SCALE GENOMIC DNA]</scope>
</reference>
<evidence type="ECO:0008006" key="3">
    <source>
        <dbReference type="Google" id="ProtNLM"/>
    </source>
</evidence>
<dbReference type="Pfam" id="PF11062">
    <property type="entry name" value="DUF2863"/>
    <property type="match status" value="1"/>
</dbReference>
<name>A0A7V8FWR4_9BURK</name>
<dbReference type="InterPro" id="IPR021292">
    <property type="entry name" value="DUF2863"/>
</dbReference>
<organism evidence="1 2">
    <name type="scientific">Herbaspirillum frisingense</name>
    <dbReference type="NCBI Taxonomy" id="92645"/>
    <lineage>
        <taxon>Bacteria</taxon>
        <taxon>Pseudomonadati</taxon>
        <taxon>Pseudomonadota</taxon>
        <taxon>Betaproteobacteria</taxon>
        <taxon>Burkholderiales</taxon>
        <taxon>Oxalobacteraceae</taxon>
        <taxon>Herbaspirillum</taxon>
    </lineage>
</organism>
<evidence type="ECO:0000313" key="1">
    <source>
        <dbReference type="EMBL" id="KAF1043597.1"/>
    </source>
</evidence>
<protein>
    <recommendedName>
        <fullName evidence="3">DUF2863 family protein</fullName>
    </recommendedName>
</protein>
<dbReference type="EMBL" id="WNDX01000057">
    <property type="protein sequence ID" value="KAF1043597.1"/>
    <property type="molecule type" value="Genomic_DNA"/>
</dbReference>
<proteinExistence type="predicted"/>
<dbReference type="Proteomes" id="UP000462435">
    <property type="component" value="Unassembled WGS sequence"/>
</dbReference>
<sequence>MRRPAKRSSSKLSSDSQHLVTFAQAIAQASSRLEERAWLKPLDALLNKLLRTGHQPLIDAALDHLFKADLDAYDVLIEAVEAGSESTTLEFEGNEYEVQLLVLPVLAWTRFAIASGNIAGDLQNAIAAHLHAHVLAKDARLALAPTLFAIEQLPRYHTEVFALTRQMGQSALKNAPVQLRGEQQPTAAFLADTRYVIAAVVVPAGTALFHWQESEQQSHFSANKTAAFDAWKQQVTPLFTRLLPGCNVELLLPQAYYFGCREADKRIRPASIRAADYFLTQTLDISSTELHASIGGFSEDINGQIDEYRIGFSISGDPTVVYGTVWPLYEQESGEDMPLMPTGLLPDLPEHLGANPLQEILTVLRECGIVHIKHHAERFTMEFCDDCGAPLFPDREGELVHAEMPEDTPPAAEHFH</sequence>
<accession>A0A7V8FWR4</accession>
<gene>
    <name evidence="1" type="ORF">GAK35_02134</name>
</gene>